<gene>
    <name evidence="4" type="ORF">I4J89_25715</name>
</gene>
<dbReference type="Pfam" id="PF00501">
    <property type="entry name" value="AMP-binding"/>
    <property type="match status" value="1"/>
</dbReference>
<keyword evidence="5" id="KW-1185">Reference proteome</keyword>
<keyword evidence="2" id="KW-0067">ATP-binding</keyword>
<dbReference type="EMBL" id="JADQTO010000012">
    <property type="protein sequence ID" value="MBG0564852.1"/>
    <property type="molecule type" value="Genomic_DNA"/>
</dbReference>
<dbReference type="PANTHER" id="PTHR43272">
    <property type="entry name" value="LONG-CHAIN-FATTY-ACID--COA LIGASE"/>
    <property type="match status" value="1"/>
</dbReference>
<dbReference type="RefSeq" id="WP_196416621.1">
    <property type="nucleotide sequence ID" value="NZ_JADQTO010000012.1"/>
</dbReference>
<proteinExistence type="predicted"/>
<evidence type="ECO:0000256" key="2">
    <source>
        <dbReference type="ARBA" id="ARBA00022840"/>
    </source>
</evidence>
<keyword evidence="1" id="KW-0547">Nucleotide-binding</keyword>
<organism evidence="4 5">
    <name type="scientific">Actinoplanes aureus</name>
    <dbReference type="NCBI Taxonomy" id="2792083"/>
    <lineage>
        <taxon>Bacteria</taxon>
        <taxon>Bacillati</taxon>
        <taxon>Actinomycetota</taxon>
        <taxon>Actinomycetes</taxon>
        <taxon>Micromonosporales</taxon>
        <taxon>Micromonosporaceae</taxon>
        <taxon>Actinoplanes</taxon>
    </lineage>
</organism>
<name>A0A931FZK2_9ACTN</name>
<accession>A0A931FZK2</accession>
<evidence type="ECO:0000313" key="5">
    <source>
        <dbReference type="Proteomes" id="UP000598146"/>
    </source>
</evidence>
<dbReference type="PANTHER" id="PTHR43272:SF33">
    <property type="entry name" value="AMP-BINDING DOMAIN-CONTAINING PROTEIN-RELATED"/>
    <property type="match status" value="1"/>
</dbReference>
<reference evidence="4" key="1">
    <citation type="submission" date="2020-11" db="EMBL/GenBank/DDBJ databases">
        <title>Isolation and identification of active actinomycetes.</title>
        <authorList>
            <person name="Sun X."/>
        </authorList>
    </citation>
    <scope>NUCLEOTIDE SEQUENCE</scope>
    <source>
        <strain evidence="4">NEAU-A11</strain>
    </source>
</reference>
<dbReference type="SUPFAM" id="SSF56801">
    <property type="entry name" value="Acetyl-CoA synthetase-like"/>
    <property type="match status" value="1"/>
</dbReference>
<dbReference type="AlphaFoldDB" id="A0A931FZK2"/>
<dbReference type="InterPro" id="IPR042099">
    <property type="entry name" value="ANL_N_sf"/>
</dbReference>
<dbReference type="GO" id="GO:0016020">
    <property type="term" value="C:membrane"/>
    <property type="evidence" value="ECO:0007669"/>
    <property type="project" value="TreeGrafter"/>
</dbReference>
<sequence length="592" mass="63651">MNEQAAWEQAQQSAPPSVGALLADRIARTPDAEAYRWRGPDGGWQSQTWAEAGQVAQEIAAGLLTLGLQPEDRVAIMSGTRIEWIHVDLGVMCAGGATTTIYPTSSIEDVTHILADSGSRFAVVESAEQLDKVTGSAVEHVILMDGTDSRALTLADLRERGRALPPETVTKATVAVTSDHLATLIYTSGTTGRPKGVRLPHRCWIYQATATQAVDLVGPDDLGYLWLPLAHVFGKALGAAQIAIGHATAVDGDVTRIIENLPVVKPTVMPAVPRVFEKVHAGVLAAAHKDGGVKARLFDWAVGVGRRAARTRRAGEKVPAGLAVQHRIADKLVLSKVRARFGGRMRFFLSGSAALSADICEFFDALGLPILEGYGLTETSAGAFVNRFDHLEYGTVGLPLPGTEVRIAEDGEILIKGPGLMDGYHGFGAADEWLHTGDIGEITARGSLKITDRKKDLFKTSGGKYVAPQAIETRFAAICPLSAQMVVYGEGRNYVTALIDLDPVAVRTWATENGVTGDTHADLVRSPQLRAAVDAYVAQLNAALGRWETVKRFTILERNLSVENGDLTPSLKLRRRLVEQRNSHLLDELYTG</sequence>
<dbReference type="GO" id="GO:0005524">
    <property type="term" value="F:ATP binding"/>
    <property type="evidence" value="ECO:0007669"/>
    <property type="project" value="UniProtKB-KW"/>
</dbReference>
<evidence type="ECO:0000313" key="4">
    <source>
        <dbReference type="EMBL" id="MBG0564852.1"/>
    </source>
</evidence>
<dbReference type="InterPro" id="IPR020845">
    <property type="entry name" value="AMP-binding_CS"/>
</dbReference>
<dbReference type="CDD" id="cd05907">
    <property type="entry name" value="VL_LC_FACS_like"/>
    <property type="match status" value="1"/>
</dbReference>
<dbReference type="Gene3D" id="3.40.50.12780">
    <property type="entry name" value="N-terminal domain of ligase-like"/>
    <property type="match status" value="1"/>
</dbReference>
<dbReference type="PROSITE" id="PS00455">
    <property type="entry name" value="AMP_BINDING"/>
    <property type="match status" value="1"/>
</dbReference>
<evidence type="ECO:0000259" key="3">
    <source>
        <dbReference type="Pfam" id="PF00501"/>
    </source>
</evidence>
<keyword evidence="4" id="KW-0436">Ligase</keyword>
<evidence type="ECO:0000256" key="1">
    <source>
        <dbReference type="ARBA" id="ARBA00022741"/>
    </source>
</evidence>
<dbReference type="Proteomes" id="UP000598146">
    <property type="component" value="Unassembled WGS sequence"/>
</dbReference>
<feature type="domain" description="AMP-dependent synthetase/ligase" evidence="3">
    <location>
        <begin position="24"/>
        <end position="425"/>
    </location>
</feature>
<dbReference type="InterPro" id="IPR000873">
    <property type="entry name" value="AMP-dep_synth/lig_dom"/>
</dbReference>
<comment type="caution">
    <text evidence="4">The sequence shown here is derived from an EMBL/GenBank/DDBJ whole genome shotgun (WGS) entry which is preliminary data.</text>
</comment>
<protein>
    <submittedName>
        <fullName evidence="4">Long-chain fatty acid--CoA ligase</fullName>
    </submittedName>
</protein>
<dbReference type="GO" id="GO:0004467">
    <property type="term" value="F:long-chain fatty acid-CoA ligase activity"/>
    <property type="evidence" value="ECO:0007669"/>
    <property type="project" value="TreeGrafter"/>
</dbReference>